<comment type="subcellular location">
    <subcellularLocation>
        <location evidence="1">Cell surface</location>
    </subcellularLocation>
</comment>
<keyword evidence="3" id="KW-0472">Membrane</keyword>
<evidence type="ECO:0000256" key="3">
    <source>
        <dbReference type="SAM" id="Phobius"/>
    </source>
</evidence>
<comment type="caution">
    <text evidence="4">The sequence shown here is derived from an EMBL/GenBank/DDBJ whole genome shotgun (WGS) entry which is preliminary data.</text>
</comment>
<dbReference type="EMBL" id="BJXX01000019">
    <property type="protein sequence ID" value="GEN33023.1"/>
    <property type="molecule type" value="Genomic_DNA"/>
</dbReference>
<evidence type="ECO:0000313" key="4">
    <source>
        <dbReference type="EMBL" id="GEN33023.1"/>
    </source>
</evidence>
<keyword evidence="2" id="KW-0178">Competence</keyword>
<dbReference type="Pfam" id="PF07963">
    <property type="entry name" value="N_methyl"/>
    <property type="match status" value="1"/>
</dbReference>
<feature type="transmembrane region" description="Helical" evidence="3">
    <location>
        <begin position="12"/>
        <end position="33"/>
    </location>
</feature>
<name>A0A511V5K6_9BACL</name>
<evidence type="ECO:0008006" key="6">
    <source>
        <dbReference type="Google" id="ProtNLM"/>
    </source>
</evidence>
<dbReference type="OrthoDB" id="2680521at2"/>
<dbReference type="Proteomes" id="UP000321157">
    <property type="component" value="Unassembled WGS sequence"/>
</dbReference>
<dbReference type="GO" id="GO:0009986">
    <property type="term" value="C:cell surface"/>
    <property type="evidence" value="ECO:0007669"/>
    <property type="project" value="UniProtKB-SubCell"/>
</dbReference>
<dbReference type="AlphaFoldDB" id="A0A511V5K6"/>
<keyword evidence="5" id="KW-1185">Reference proteome</keyword>
<sequence>MSFFKSERGLTLVEVVASMIILSISLLLFGSFFTRNYTISKSQDNRMIAMNLARQTAEEWKSGTVLFHSTEMTLQNREAITDNTPLDYETLNSLTRSGKLVIELKQPIVLNGRSYIQTVEVEDIGKNDPQNKLEENLMLMITVTVKEMNEPASVLARISTGMAK</sequence>
<dbReference type="GO" id="GO:0030420">
    <property type="term" value="P:establishment of competence for transformation"/>
    <property type="evidence" value="ECO:0007669"/>
    <property type="project" value="UniProtKB-KW"/>
</dbReference>
<protein>
    <recommendedName>
        <fullName evidence="6">Prepilin-type N-terminal cleavage/methylation domain-containing protein</fullName>
    </recommendedName>
</protein>
<organism evidence="4 5">
    <name type="scientific">Aneurinibacillus danicus</name>
    <dbReference type="NCBI Taxonomy" id="267746"/>
    <lineage>
        <taxon>Bacteria</taxon>
        <taxon>Bacillati</taxon>
        <taxon>Bacillota</taxon>
        <taxon>Bacilli</taxon>
        <taxon>Bacillales</taxon>
        <taxon>Paenibacillaceae</taxon>
        <taxon>Aneurinibacillus group</taxon>
        <taxon>Aneurinibacillus</taxon>
    </lineage>
</organism>
<keyword evidence="3" id="KW-0812">Transmembrane</keyword>
<evidence type="ECO:0000313" key="5">
    <source>
        <dbReference type="Proteomes" id="UP000321157"/>
    </source>
</evidence>
<evidence type="ECO:0000256" key="1">
    <source>
        <dbReference type="ARBA" id="ARBA00004241"/>
    </source>
</evidence>
<reference evidence="4 5" key="1">
    <citation type="submission" date="2019-07" db="EMBL/GenBank/DDBJ databases">
        <title>Whole genome shotgun sequence of Aneurinibacillus danicus NBRC 102444.</title>
        <authorList>
            <person name="Hosoyama A."/>
            <person name="Uohara A."/>
            <person name="Ohji S."/>
            <person name="Ichikawa N."/>
        </authorList>
    </citation>
    <scope>NUCLEOTIDE SEQUENCE [LARGE SCALE GENOMIC DNA]</scope>
    <source>
        <strain evidence="4 5">NBRC 102444</strain>
    </source>
</reference>
<evidence type="ECO:0000256" key="2">
    <source>
        <dbReference type="ARBA" id="ARBA00023287"/>
    </source>
</evidence>
<dbReference type="RefSeq" id="WP_146808321.1">
    <property type="nucleotide sequence ID" value="NZ_BJXX01000019.1"/>
</dbReference>
<keyword evidence="3" id="KW-1133">Transmembrane helix</keyword>
<proteinExistence type="predicted"/>
<dbReference type="InterPro" id="IPR012902">
    <property type="entry name" value="N_methyl_site"/>
</dbReference>
<accession>A0A511V5K6</accession>
<gene>
    <name evidence="4" type="ORF">ADA01nite_04830</name>
</gene>